<evidence type="ECO:0000259" key="5">
    <source>
        <dbReference type="PROSITE" id="PS50995"/>
    </source>
</evidence>
<evidence type="ECO:0000313" key="6">
    <source>
        <dbReference type="EMBL" id="GHD45900.1"/>
    </source>
</evidence>
<feature type="compositionally biased region" description="Basic and acidic residues" evidence="4">
    <location>
        <begin position="11"/>
        <end position="23"/>
    </location>
</feature>
<dbReference type="GO" id="GO:0006950">
    <property type="term" value="P:response to stress"/>
    <property type="evidence" value="ECO:0007669"/>
    <property type="project" value="TreeGrafter"/>
</dbReference>
<keyword evidence="3" id="KW-0804">Transcription</keyword>
<evidence type="ECO:0000256" key="3">
    <source>
        <dbReference type="ARBA" id="ARBA00023163"/>
    </source>
</evidence>
<accession>A0A918XQW4</accession>
<dbReference type="InterPro" id="IPR039422">
    <property type="entry name" value="MarR/SlyA-like"/>
</dbReference>
<reference evidence="6" key="2">
    <citation type="submission" date="2020-09" db="EMBL/GenBank/DDBJ databases">
        <authorList>
            <person name="Sun Q."/>
            <person name="Kim S."/>
        </authorList>
    </citation>
    <scope>NUCLEOTIDE SEQUENCE</scope>
    <source>
        <strain evidence="6">KCTC 42651</strain>
    </source>
</reference>
<dbReference type="Proteomes" id="UP000630353">
    <property type="component" value="Unassembled WGS sequence"/>
</dbReference>
<evidence type="ECO:0000313" key="7">
    <source>
        <dbReference type="Proteomes" id="UP000630353"/>
    </source>
</evidence>
<evidence type="ECO:0000256" key="2">
    <source>
        <dbReference type="ARBA" id="ARBA00023125"/>
    </source>
</evidence>
<proteinExistence type="predicted"/>
<reference evidence="6" key="1">
    <citation type="journal article" date="2014" name="Int. J. Syst. Evol. Microbiol.">
        <title>Complete genome sequence of Corynebacterium casei LMG S-19264T (=DSM 44701T), isolated from a smear-ripened cheese.</title>
        <authorList>
            <consortium name="US DOE Joint Genome Institute (JGI-PGF)"/>
            <person name="Walter F."/>
            <person name="Albersmeier A."/>
            <person name="Kalinowski J."/>
            <person name="Ruckert C."/>
        </authorList>
    </citation>
    <scope>NUCLEOTIDE SEQUENCE</scope>
    <source>
        <strain evidence="6">KCTC 42651</strain>
    </source>
</reference>
<dbReference type="Pfam" id="PF01047">
    <property type="entry name" value="MarR"/>
    <property type="match status" value="1"/>
</dbReference>
<sequence length="177" mass="19963">MSVEAAETLDAEVHLDSESRAHGDHADHKAELRLWLRLLTCTTMIETEIRRRMRERFDITLPRFDLMAQLERTPEGMTLGELSKRMMVSNGNVTGLVDRLVTEGLLQRRQSDTDRRAHYVSLTAAGRRAFAAMADEHEDWVADLFADLAPGELEALMTLLGKAKASVRRSTQNAVET</sequence>
<organism evidence="6 7">
    <name type="scientific">Thalassobaculum fulvum</name>
    <dbReference type="NCBI Taxonomy" id="1633335"/>
    <lineage>
        <taxon>Bacteria</taxon>
        <taxon>Pseudomonadati</taxon>
        <taxon>Pseudomonadota</taxon>
        <taxon>Alphaproteobacteria</taxon>
        <taxon>Rhodospirillales</taxon>
        <taxon>Thalassobaculaceae</taxon>
        <taxon>Thalassobaculum</taxon>
    </lineage>
</organism>
<dbReference type="PANTHER" id="PTHR33164:SF57">
    <property type="entry name" value="MARR-FAMILY TRANSCRIPTIONAL REGULATOR"/>
    <property type="match status" value="1"/>
</dbReference>
<dbReference type="InterPro" id="IPR036390">
    <property type="entry name" value="WH_DNA-bd_sf"/>
</dbReference>
<keyword evidence="7" id="KW-1185">Reference proteome</keyword>
<dbReference type="PRINTS" id="PR00598">
    <property type="entry name" value="HTHMARR"/>
</dbReference>
<feature type="domain" description="HTH marR-type" evidence="5">
    <location>
        <begin position="31"/>
        <end position="165"/>
    </location>
</feature>
<dbReference type="RefSeq" id="WP_189988280.1">
    <property type="nucleotide sequence ID" value="NZ_BMZS01000003.1"/>
</dbReference>
<comment type="caution">
    <text evidence="6">The sequence shown here is derived from an EMBL/GenBank/DDBJ whole genome shotgun (WGS) entry which is preliminary data.</text>
</comment>
<dbReference type="SMART" id="SM00347">
    <property type="entry name" value="HTH_MARR"/>
    <property type="match status" value="1"/>
</dbReference>
<dbReference type="PROSITE" id="PS01117">
    <property type="entry name" value="HTH_MARR_1"/>
    <property type="match status" value="1"/>
</dbReference>
<dbReference type="PANTHER" id="PTHR33164">
    <property type="entry name" value="TRANSCRIPTIONAL REGULATOR, MARR FAMILY"/>
    <property type="match status" value="1"/>
</dbReference>
<gene>
    <name evidence="6" type="ORF">GCM10017083_14480</name>
</gene>
<dbReference type="EMBL" id="BMZS01000003">
    <property type="protein sequence ID" value="GHD45900.1"/>
    <property type="molecule type" value="Genomic_DNA"/>
</dbReference>
<dbReference type="InterPro" id="IPR036388">
    <property type="entry name" value="WH-like_DNA-bd_sf"/>
</dbReference>
<dbReference type="AlphaFoldDB" id="A0A918XQW4"/>
<evidence type="ECO:0000256" key="1">
    <source>
        <dbReference type="ARBA" id="ARBA00023015"/>
    </source>
</evidence>
<dbReference type="FunFam" id="1.10.10.10:FF:000590">
    <property type="entry name" value="Transcriptional regulator, MarR family"/>
    <property type="match status" value="1"/>
</dbReference>
<dbReference type="GO" id="GO:0003700">
    <property type="term" value="F:DNA-binding transcription factor activity"/>
    <property type="evidence" value="ECO:0007669"/>
    <property type="project" value="InterPro"/>
</dbReference>
<dbReference type="Gene3D" id="1.10.10.10">
    <property type="entry name" value="Winged helix-like DNA-binding domain superfamily/Winged helix DNA-binding domain"/>
    <property type="match status" value="1"/>
</dbReference>
<keyword evidence="1" id="KW-0805">Transcription regulation</keyword>
<keyword evidence="2" id="KW-0238">DNA-binding</keyword>
<feature type="region of interest" description="Disordered" evidence="4">
    <location>
        <begin position="1"/>
        <end position="23"/>
    </location>
</feature>
<dbReference type="PROSITE" id="PS50995">
    <property type="entry name" value="HTH_MARR_2"/>
    <property type="match status" value="1"/>
</dbReference>
<dbReference type="InterPro" id="IPR023187">
    <property type="entry name" value="Tscrpt_reg_MarR-type_CS"/>
</dbReference>
<dbReference type="SUPFAM" id="SSF46785">
    <property type="entry name" value="Winged helix' DNA-binding domain"/>
    <property type="match status" value="1"/>
</dbReference>
<dbReference type="GO" id="GO:0003677">
    <property type="term" value="F:DNA binding"/>
    <property type="evidence" value="ECO:0007669"/>
    <property type="project" value="UniProtKB-KW"/>
</dbReference>
<name>A0A918XQW4_9PROT</name>
<evidence type="ECO:0000256" key="4">
    <source>
        <dbReference type="SAM" id="MobiDB-lite"/>
    </source>
</evidence>
<protein>
    <submittedName>
        <fullName evidence="6">Transcriptional regulator</fullName>
    </submittedName>
</protein>
<dbReference type="InterPro" id="IPR000835">
    <property type="entry name" value="HTH_MarR-typ"/>
</dbReference>